<evidence type="ECO:0000313" key="3">
    <source>
        <dbReference type="Proteomes" id="UP000624701"/>
    </source>
</evidence>
<evidence type="ECO:0000313" key="2">
    <source>
        <dbReference type="EMBL" id="GGI57721.1"/>
    </source>
</evidence>
<dbReference type="EMBL" id="BMDQ01000002">
    <property type="protein sequence ID" value="GGI57721.1"/>
    <property type="molecule type" value="Genomic_DNA"/>
</dbReference>
<gene>
    <name evidence="2" type="ORF">GCM10011444_20300</name>
</gene>
<evidence type="ECO:0000256" key="1">
    <source>
        <dbReference type="SAM" id="Phobius"/>
    </source>
</evidence>
<protein>
    <recommendedName>
        <fullName evidence="4">DUF1761 domain-containing protein</fullName>
    </recommendedName>
</protein>
<dbReference type="RefSeq" id="WP_188374632.1">
    <property type="nucleotide sequence ID" value="NZ_BMDQ01000002.1"/>
</dbReference>
<keyword evidence="1" id="KW-1133">Transmembrane helix</keyword>
<organism evidence="2 3">
    <name type="scientific">Winogradskyella haliclonae</name>
    <dbReference type="NCBI Taxonomy" id="2048558"/>
    <lineage>
        <taxon>Bacteria</taxon>
        <taxon>Pseudomonadati</taxon>
        <taxon>Bacteroidota</taxon>
        <taxon>Flavobacteriia</taxon>
        <taxon>Flavobacteriales</taxon>
        <taxon>Flavobacteriaceae</taxon>
        <taxon>Winogradskyella</taxon>
    </lineage>
</organism>
<reference evidence="3" key="1">
    <citation type="journal article" date="2019" name="Int. J. Syst. Evol. Microbiol.">
        <title>The Global Catalogue of Microorganisms (GCM) 10K type strain sequencing project: providing services to taxonomists for standard genome sequencing and annotation.</title>
        <authorList>
            <consortium name="The Broad Institute Genomics Platform"/>
            <consortium name="The Broad Institute Genome Sequencing Center for Infectious Disease"/>
            <person name="Wu L."/>
            <person name="Ma J."/>
        </authorList>
    </citation>
    <scope>NUCLEOTIDE SEQUENCE [LARGE SCALE GENOMIC DNA]</scope>
    <source>
        <strain evidence="3">CCM 8681</strain>
    </source>
</reference>
<feature type="transmembrane region" description="Helical" evidence="1">
    <location>
        <begin position="44"/>
        <end position="65"/>
    </location>
</feature>
<sequence>MDNINWLSMILSTITPLVIGLTYFHKKVFGKALSDSIDTSDKKLNKFILVIVSLILSFFLSFFLLNFNNDGINQEGDFDTFGHGVWHGVFIAITVVSPVVIITETFGLKRWKNMLIIICYWIITLALMGGLLDAMNHWENVIVS</sequence>
<comment type="caution">
    <text evidence="2">The sequence shown here is derived from an EMBL/GenBank/DDBJ whole genome shotgun (WGS) entry which is preliminary data.</text>
</comment>
<keyword evidence="1" id="KW-0812">Transmembrane</keyword>
<proteinExistence type="predicted"/>
<dbReference type="Pfam" id="PF08570">
    <property type="entry name" value="DUF1761"/>
    <property type="match status" value="1"/>
</dbReference>
<feature type="transmembrane region" description="Helical" evidence="1">
    <location>
        <begin position="6"/>
        <end position="24"/>
    </location>
</feature>
<dbReference type="InterPro" id="IPR013879">
    <property type="entry name" value="DUF1761"/>
</dbReference>
<evidence type="ECO:0008006" key="4">
    <source>
        <dbReference type="Google" id="ProtNLM"/>
    </source>
</evidence>
<feature type="transmembrane region" description="Helical" evidence="1">
    <location>
        <begin position="85"/>
        <end position="102"/>
    </location>
</feature>
<dbReference type="Proteomes" id="UP000624701">
    <property type="component" value="Unassembled WGS sequence"/>
</dbReference>
<keyword evidence="1" id="KW-0472">Membrane</keyword>
<keyword evidence="3" id="KW-1185">Reference proteome</keyword>
<name>A0ABQ2C0I7_9FLAO</name>
<accession>A0ABQ2C0I7</accession>
<feature type="transmembrane region" description="Helical" evidence="1">
    <location>
        <begin position="114"/>
        <end position="132"/>
    </location>
</feature>